<evidence type="ECO:0000313" key="3">
    <source>
        <dbReference type="Proteomes" id="UP000028524"/>
    </source>
</evidence>
<accession>A0A084QYB1</accession>
<dbReference type="Proteomes" id="UP000028524">
    <property type="component" value="Unassembled WGS sequence"/>
</dbReference>
<dbReference type="InParanoid" id="A0A084QYB1"/>
<feature type="region of interest" description="Disordered" evidence="1">
    <location>
        <begin position="89"/>
        <end position="108"/>
    </location>
</feature>
<dbReference type="HOGENOM" id="CLU_1866421_0_0_1"/>
<organism evidence="2 3">
    <name type="scientific">Stachybotrys chlorohalonatus (strain IBT 40285)</name>
    <dbReference type="NCBI Taxonomy" id="1283841"/>
    <lineage>
        <taxon>Eukaryota</taxon>
        <taxon>Fungi</taxon>
        <taxon>Dikarya</taxon>
        <taxon>Ascomycota</taxon>
        <taxon>Pezizomycotina</taxon>
        <taxon>Sordariomycetes</taxon>
        <taxon>Hypocreomycetidae</taxon>
        <taxon>Hypocreales</taxon>
        <taxon>Stachybotryaceae</taxon>
        <taxon>Stachybotrys</taxon>
    </lineage>
</organism>
<evidence type="ECO:0000313" key="2">
    <source>
        <dbReference type="EMBL" id="KFA68946.1"/>
    </source>
</evidence>
<reference evidence="2 3" key="1">
    <citation type="journal article" date="2014" name="BMC Genomics">
        <title>Comparative genome sequencing reveals chemotype-specific gene clusters in the toxigenic black mold Stachybotrys.</title>
        <authorList>
            <person name="Semeiks J."/>
            <person name="Borek D."/>
            <person name="Otwinowski Z."/>
            <person name="Grishin N.V."/>
        </authorList>
    </citation>
    <scope>NUCLEOTIDE SEQUENCE [LARGE SCALE GENOMIC DNA]</scope>
    <source>
        <strain evidence="2 3">IBT 40285</strain>
    </source>
</reference>
<keyword evidence="3" id="KW-1185">Reference proteome</keyword>
<gene>
    <name evidence="2" type="ORF">S40285_10307</name>
</gene>
<sequence length="143" mass="15294">MPPNYIIRNSKYSSRGTPVTGDMGTCGAQLGQSSSLTGFRTGRELLVQAYLDIKNRSTRINHRGTIGGLSFDVAAASRYLDGLDQEDFAATTPKRGPSTVLEVSEVTPQADHDEIPMSIIFSDLLPPDPVLNGNPSPSSDGLQ</sequence>
<proteinExistence type="predicted"/>
<protein>
    <submittedName>
        <fullName evidence="2">Uncharacterized protein</fullName>
    </submittedName>
</protein>
<name>A0A084QYB1_STAC4</name>
<dbReference type="AlphaFoldDB" id="A0A084QYB1"/>
<evidence type="ECO:0000256" key="1">
    <source>
        <dbReference type="SAM" id="MobiDB-lite"/>
    </source>
</evidence>
<dbReference type="EMBL" id="KL659661">
    <property type="protein sequence ID" value="KFA68946.1"/>
    <property type="molecule type" value="Genomic_DNA"/>
</dbReference>
<dbReference type="OrthoDB" id="10394979at2759"/>